<dbReference type="AlphaFoldDB" id="A0A517Q471"/>
<organism evidence="1 2">
    <name type="scientific">Gimesia panareensis</name>
    <dbReference type="NCBI Taxonomy" id="2527978"/>
    <lineage>
        <taxon>Bacteria</taxon>
        <taxon>Pseudomonadati</taxon>
        <taxon>Planctomycetota</taxon>
        <taxon>Planctomycetia</taxon>
        <taxon>Planctomycetales</taxon>
        <taxon>Planctomycetaceae</taxon>
        <taxon>Gimesia</taxon>
    </lineage>
</organism>
<evidence type="ECO:0000313" key="1">
    <source>
        <dbReference type="EMBL" id="QDT26408.1"/>
    </source>
</evidence>
<evidence type="ECO:0008006" key="3">
    <source>
        <dbReference type="Google" id="ProtNLM"/>
    </source>
</evidence>
<dbReference type="Gene3D" id="3.40.50.150">
    <property type="entry name" value="Vaccinia Virus protein VP39"/>
    <property type="match status" value="1"/>
</dbReference>
<name>A0A517Q471_9PLAN</name>
<gene>
    <name evidence="1" type="ORF">Enr10x_17090</name>
</gene>
<protein>
    <recommendedName>
        <fullName evidence="3">Class I SAM-dependent methyltransferase</fullName>
    </recommendedName>
</protein>
<keyword evidence="2" id="KW-1185">Reference proteome</keyword>
<sequence>MSLVDIEISNHNSILPDEIDAFLHEADLRVSQFLENRTRRTTAFVPSDFKTVYHALQAITDENLASGSSLCEWGSGFGVVASLAAMLEFMACGIEIDPDLVDASRRLADDFGLPVEFAQGSFIPSDAESLAEEAYADNNAAYSWLITDAEDGYEELQCGLEDFDVVFAYPWPGEDYLVSNLFEKYAAEGALLLTYDYPETVRLRRKLSAPSGSA</sequence>
<dbReference type="SUPFAM" id="SSF53335">
    <property type="entry name" value="S-adenosyl-L-methionine-dependent methyltransferases"/>
    <property type="match status" value="1"/>
</dbReference>
<dbReference type="InterPro" id="IPR029063">
    <property type="entry name" value="SAM-dependent_MTases_sf"/>
</dbReference>
<proteinExistence type="predicted"/>
<accession>A0A517Q471</accession>
<evidence type="ECO:0000313" key="2">
    <source>
        <dbReference type="Proteomes" id="UP000315647"/>
    </source>
</evidence>
<reference evidence="1 2" key="1">
    <citation type="submission" date="2019-03" db="EMBL/GenBank/DDBJ databases">
        <title>Deep-cultivation of Planctomycetes and their phenomic and genomic characterization uncovers novel biology.</title>
        <authorList>
            <person name="Wiegand S."/>
            <person name="Jogler M."/>
            <person name="Boedeker C."/>
            <person name="Pinto D."/>
            <person name="Vollmers J."/>
            <person name="Rivas-Marin E."/>
            <person name="Kohn T."/>
            <person name="Peeters S.H."/>
            <person name="Heuer A."/>
            <person name="Rast P."/>
            <person name="Oberbeckmann S."/>
            <person name="Bunk B."/>
            <person name="Jeske O."/>
            <person name="Meyerdierks A."/>
            <person name="Storesund J.E."/>
            <person name="Kallscheuer N."/>
            <person name="Luecker S."/>
            <person name="Lage O.M."/>
            <person name="Pohl T."/>
            <person name="Merkel B.J."/>
            <person name="Hornburger P."/>
            <person name="Mueller R.-W."/>
            <person name="Bruemmer F."/>
            <person name="Labrenz M."/>
            <person name="Spormann A.M."/>
            <person name="Op den Camp H."/>
            <person name="Overmann J."/>
            <person name="Amann R."/>
            <person name="Jetten M.S.M."/>
            <person name="Mascher T."/>
            <person name="Medema M.H."/>
            <person name="Devos D.P."/>
            <person name="Kaster A.-K."/>
            <person name="Ovreas L."/>
            <person name="Rohde M."/>
            <person name="Galperin M.Y."/>
            <person name="Jogler C."/>
        </authorList>
    </citation>
    <scope>NUCLEOTIDE SEQUENCE [LARGE SCALE GENOMIC DNA]</scope>
    <source>
        <strain evidence="1 2">Enr10</strain>
    </source>
</reference>
<dbReference type="Proteomes" id="UP000315647">
    <property type="component" value="Chromosome"/>
</dbReference>
<dbReference type="EMBL" id="CP037421">
    <property type="protein sequence ID" value="QDT26408.1"/>
    <property type="molecule type" value="Genomic_DNA"/>
</dbReference>